<accession>A0ABP0R5L5</accession>
<sequence length="792" mass="90308">MVVQEMKTKVARKEETSVLATLAPAERDTRIEAQRKRLQGLLLRGDEEVAHACYDLVLNLLDKDTLVYLGPAKFYTRKTELLQKKPPKELSIDQNSLIIKDKSADHTCSAKTELELVQALRRRALAFDLVGACSYTSSRARHIQRPGRHSPPVLRTEQFPNGLPSLQGTNALRVQAANELCRRTVVMAKLCHANAVFWSIENPGRSYMWLTHDVAEFLQAHPHFDTFFHHCQYGSAGRKLTRLVHNIPTFLALDKLCDNSHEHEPWGHQDHQWATALETAYPWPLCRALAQTEVIKKWISLIGELEHKEADCLNRECLNRSLGDDEMDKALYDATVKEVRKGFIEGPVSLCDVPEAASLTKRFPVRQKNKVRPIDDYRASMVNSAVTQPEAVSIHTIDHISAMVSYWLKALHGRDQSVQLVSKRWDLADAYKQVPISEESFEYEAFLVVYNPVRFGFVDHWHKLLDLVWSAYFDDFLCVTSEALSKHTDLCVSVLFQALGWEISDRKLVPFSTCCRVLGVELDLGDTKLWQGLVQNTEDRRKELLDELDAVIATKLLKKHPAERLRGRLQFASCQMFGRRMNRCLRALTSHIMSGRSSLSESTKEKLEEMRLLIEENHPRVINRHLAEHVHMYVDASFDRTGYSGIGGLLLSGEGELLGCFSEEVPPEVFDLFSNNEDSVVIHELETLAIFVGLEVWRELLTSRRVVVFTDSEATRGSLLKSWSRNDGADLVLEDIFEFEEAQSIALWFERVPSQSNPADELSRSRMAVWHGRKCDTFDLAGWHSKFVHKLG</sequence>
<reference evidence="1 3" key="1">
    <citation type="submission" date="2024-02" db="EMBL/GenBank/DDBJ databases">
        <authorList>
            <person name="Chen Y."/>
            <person name="Shah S."/>
            <person name="Dougan E. K."/>
            <person name="Thang M."/>
            <person name="Chan C."/>
        </authorList>
    </citation>
    <scope>NUCLEOTIDE SEQUENCE [LARGE SCALE GENOMIC DNA]</scope>
</reference>
<comment type="caution">
    <text evidence="1">The sequence shown here is derived from an EMBL/GenBank/DDBJ whole genome shotgun (WGS) entry which is preliminary data.</text>
</comment>
<dbReference type="EMBL" id="CAXAMN010025539">
    <property type="protein sequence ID" value="CAK9095862.1"/>
    <property type="molecule type" value="Genomic_DNA"/>
</dbReference>
<name>A0ABP0R5L5_9DINO</name>
<evidence type="ECO:0000313" key="1">
    <source>
        <dbReference type="EMBL" id="CAK9095862.1"/>
    </source>
</evidence>
<dbReference type="EMBL" id="CAXAMN010025550">
    <property type="protein sequence ID" value="CAK9095920.1"/>
    <property type="molecule type" value="Genomic_DNA"/>
</dbReference>
<proteinExistence type="predicted"/>
<dbReference type="InterPro" id="IPR036397">
    <property type="entry name" value="RNaseH_sf"/>
</dbReference>
<dbReference type="PANTHER" id="PTHR33050:SF7">
    <property type="entry name" value="RIBONUCLEASE H"/>
    <property type="match status" value="1"/>
</dbReference>
<evidence type="ECO:0008006" key="4">
    <source>
        <dbReference type="Google" id="ProtNLM"/>
    </source>
</evidence>
<dbReference type="Proteomes" id="UP001642484">
    <property type="component" value="Unassembled WGS sequence"/>
</dbReference>
<dbReference type="PANTHER" id="PTHR33050">
    <property type="entry name" value="REVERSE TRANSCRIPTASE DOMAIN-CONTAINING PROTEIN"/>
    <property type="match status" value="1"/>
</dbReference>
<keyword evidence="3" id="KW-1185">Reference proteome</keyword>
<protein>
    <recommendedName>
        <fullName evidence="4">RNase H type-1 domain-containing protein</fullName>
    </recommendedName>
</protein>
<dbReference type="SUPFAM" id="SSF56672">
    <property type="entry name" value="DNA/RNA polymerases"/>
    <property type="match status" value="1"/>
</dbReference>
<evidence type="ECO:0000313" key="3">
    <source>
        <dbReference type="Proteomes" id="UP001642484"/>
    </source>
</evidence>
<dbReference type="Gene3D" id="3.30.420.10">
    <property type="entry name" value="Ribonuclease H-like superfamily/Ribonuclease H"/>
    <property type="match status" value="1"/>
</dbReference>
<organism evidence="1 3">
    <name type="scientific">Durusdinium trenchii</name>
    <dbReference type="NCBI Taxonomy" id="1381693"/>
    <lineage>
        <taxon>Eukaryota</taxon>
        <taxon>Sar</taxon>
        <taxon>Alveolata</taxon>
        <taxon>Dinophyceae</taxon>
        <taxon>Suessiales</taxon>
        <taxon>Symbiodiniaceae</taxon>
        <taxon>Durusdinium</taxon>
    </lineage>
</organism>
<evidence type="ECO:0000313" key="2">
    <source>
        <dbReference type="EMBL" id="CAK9095920.1"/>
    </source>
</evidence>
<dbReference type="InterPro" id="IPR043502">
    <property type="entry name" value="DNA/RNA_pol_sf"/>
</dbReference>
<gene>
    <name evidence="1" type="ORF">CCMP2556_LOCUS45627</name>
    <name evidence="2" type="ORF">CCMP2556_LOCUS45647</name>
</gene>
<dbReference type="InterPro" id="IPR052055">
    <property type="entry name" value="Hepadnavirus_pol/RT"/>
</dbReference>